<dbReference type="InterPro" id="IPR052664">
    <property type="entry name" value="BTB-MATH_domain_protein"/>
</dbReference>
<evidence type="ECO:0000313" key="3">
    <source>
        <dbReference type="Proteomes" id="UP000008281"/>
    </source>
</evidence>
<dbReference type="PANTHER" id="PTHR22743">
    <property type="entry name" value="MEPRIN/TRAF-LIKE MATH FAMILY-C.ELEGANS"/>
    <property type="match status" value="1"/>
</dbReference>
<proteinExistence type="predicted"/>
<dbReference type="PANTHER" id="PTHR22743:SF165">
    <property type="entry name" value="BTB AND MATH DOMAIN CONTAINING-RELATED"/>
    <property type="match status" value="1"/>
</dbReference>
<dbReference type="EMBL" id="DS268558">
    <property type="protein sequence ID" value="EFO89571.1"/>
    <property type="molecule type" value="Genomic_DNA"/>
</dbReference>
<name>E3N8T0_CAERE</name>
<dbReference type="OMA" id="HHINIPD"/>
<dbReference type="STRING" id="31234.E3N8T0"/>
<dbReference type="InParanoid" id="E3N8T0"/>
<evidence type="ECO:0000313" key="2">
    <source>
        <dbReference type="EMBL" id="EFO89571.1"/>
    </source>
</evidence>
<gene>
    <name evidence="2" type="ORF">CRE_22658</name>
</gene>
<dbReference type="Pfam" id="PF00651">
    <property type="entry name" value="BTB"/>
    <property type="match status" value="1"/>
</dbReference>
<dbReference type="eggNOG" id="ENOG502TJK8">
    <property type="taxonomic scope" value="Eukaryota"/>
</dbReference>
<feature type="domain" description="BTB" evidence="1">
    <location>
        <begin position="102"/>
        <end position="161"/>
    </location>
</feature>
<organism evidence="3">
    <name type="scientific">Caenorhabditis remanei</name>
    <name type="common">Caenorhabditis vulgaris</name>
    <dbReference type="NCBI Taxonomy" id="31234"/>
    <lineage>
        <taxon>Eukaryota</taxon>
        <taxon>Metazoa</taxon>
        <taxon>Ecdysozoa</taxon>
        <taxon>Nematoda</taxon>
        <taxon>Chromadorea</taxon>
        <taxon>Rhabditida</taxon>
        <taxon>Rhabditina</taxon>
        <taxon>Rhabditomorpha</taxon>
        <taxon>Rhabditoidea</taxon>
        <taxon>Rhabditidae</taxon>
        <taxon>Peloderinae</taxon>
        <taxon>Caenorhabditis</taxon>
    </lineage>
</organism>
<dbReference type="InterPro" id="IPR000210">
    <property type="entry name" value="BTB/POZ_dom"/>
</dbReference>
<evidence type="ECO:0000259" key="1">
    <source>
        <dbReference type="PROSITE" id="PS50097"/>
    </source>
</evidence>
<accession>E3N8T0</accession>
<reference evidence="2" key="1">
    <citation type="submission" date="2007-07" db="EMBL/GenBank/DDBJ databases">
        <title>PCAP assembly of the Caenorhabditis remanei genome.</title>
        <authorList>
            <consortium name="The Caenorhabditis remanei Sequencing Consortium"/>
            <person name="Wilson R.K."/>
        </authorList>
    </citation>
    <scope>NUCLEOTIDE SEQUENCE [LARGE SCALE GENOMIC DNA]</scope>
    <source>
        <strain evidence="2">PB4641</strain>
    </source>
</reference>
<keyword evidence="3" id="KW-1185">Reference proteome</keyword>
<dbReference type="Gene3D" id="3.30.710.10">
    <property type="entry name" value="Potassium Channel Kv1.1, Chain A"/>
    <property type="match status" value="1"/>
</dbReference>
<dbReference type="InterPro" id="IPR011333">
    <property type="entry name" value="SKP1/BTB/POZ_sf"/>
</dbReference>
<dbReference type="HOGENOM" id="CLU_051249_2_0_1"/>
<dbReference type="AlphaFoldDB" id="E3N8T0"/>
<dbReference type="SUPFAM" id="SSF54695">
    <property type="entry name" value="POZ domain"/>
    <property type="match status" value="1"/>
</dbReference>
<dbReference type="PROSITE" id="PS50097">
    <property type="entry name" value="BTB"/>
    <property type="match status" value="1"/>
</dbReference>
<protein>
    <recommendedName>
        <fullName evidence="1">BTB domain-containing protein</fullName>
    </recommendedName>
</protein>
<sequence length="269" mass="31115">MFMHCLESNDSEWAIDTEINFGVISGNESSLFLKCRRTFKKMDEDDYSSWGSNNIIDSEMLKHFAVDRKVEFIYEVNVLKMTGFEKEKLTVRKFDESVEEFSDVVLIVEGMKFYQSKMFLSLQSSYFKSLLLGGFKEAKQSEITLNDISSQHFHSLLELIHGESSISGMFLIPKLYHHINIPDTNIDGILHLADMYDFPTAIRRCEEFLLKESKWLTAEKLELAITYNLENLKNECMSNLGLPEETMSVHTTVDTKPTKRVGCFACFRK</sequence>
<dbReference type="SMART" id="SM00225">
    <property type="entry name" value="BTB"/>
    <property type="match status" value="1"/>
</dbReference>
<dbReference type="Proteomes" id="UP000008281">
    <property type="component" value="Unassembled WGS sequence"/>
</dbReference>
<dbReference type="OrthoDB" id="6359816at2759"/>